<dbReference type="EMBL" id="CP042476">
    <property type="protein sequence ID" value="QED36532.1"/>
    <property type="molecule type" value="Genomic_DNA"/>
</dbReference>
<accession>A0A5B8YEZ3</accession>
<dbReference type="KEGG" id="anp:FK178_01845"/>
<dbReference type="PANTHER" id="PTHR22916">
    <property type="entry name" value="GLYCOSYLTRANSFERASE"/>
    <property type="match status" value="1"/>
</dbReference>
<dbReference type="GO" id="GO:0016758">
    <property type="term" value="F:hexosyltransferase activity"/>
    <property type="evidence" value="ECO:0007669"/>
    <property type="project" value="UniProtKB-ARBA"/>
</dbReference>
<dbReference type="Gene3D" id="3.90.550.10">
    <property type="entry name" value="Spore Coat Polysaccharide Biosynthesis Protein SpsA, Chain A"/>
    <property type="match status" value="1"/>
</dbReference>
<feature type="domain" description="Glycosyltransferase 2-like" evidence="1">
    <location>
        <begin position="8"/>
        <end position="132"/>
    </location>
</feature>
<proteinExistence type="predicted"/>
<dbReference type="OrthoDB" id="597270at2"/>
<reference evidence="2 3" key="1">
    <citation type="submission" date="2019-08" db="EMBL/GenBank/DDBJ databases">
        <title>Antarcticibacterium arcticum sp. nov., a bacterium isolated from marine sediment of the Canadian Beaufort Sea.</title>
        <authorList>
            <person name="Lee Y.M."/>
            <person name="Baek K."/>
            <person name="Lee D.-H."/>
            <person name="Shin S.C."/>
            <person name="Jin Y.K."/>
            <person name="Park Y."/>
        </authorList>
    </citation>
    <scope>NUCLEOTIDE SEQUENCE [LARGE SCALE GENOMIC DNA]</scope>
    <source>
        <strain evidence="2 3">PAMC 28998</strain>
    </source>
</reference>
<evidence type="ECO:0000313" key="3">
    <source>
        <dbReference type="Proteomes" id="UP000321954"/>
    </source>
</evidence>
<dbReference type="Pfam" id="PF00535">
    <property type="entry name" value="Glycos_transf_2"/>
    <property type="match status" value="1"/>
</dbReference>
<organism evidence="2 3">
    <name type="scientific">Antarcticibacterium arcticum</name>
    <dbReference type="NCBI Taxonomy" id="2585771"/>
    <lineage>
        <taxon>Bacteria</taxon>
        <taxon>Pseudomonadati</taxon>
        <taxon>Bacteroidota</taxon>
        <taxon>Flavobacteriia</taxon>
        <taxon>Flavobacteriales</taxon>
        <taxon>Flavobacteriaceae</taxon>
        <taxon>Antarcticibacterium</taxon>
    </lineage>
</organism>
<dbReference type="PANTHER" id="PTHR22916:SF3">
    <property type="entry name" value="UDP-GLCNAC:BETAGAL BETA-1,3-N-ACETYLGLUCOSAMINYLTRANSFERASE-LIKE PROTEIN 1"/>
    <property type="match status" value="1"/>
</dbReference>
<protein>
    <submittedName>
        <fullName evidence="2">Glycosyltransferase family 2 protein</fullName>
    </submittedName>
</protein>
<dbReference type="InterPro" id="IPR029044">
    <property type="entry name" value="Nucleotide-diphossugar_trans"/>
</dbReference>
<dbReference type="RefSeq" id="WP_146830433.1">
    <property type="nucleotide sequence ID" value="NZ_CP042476.1"/>
</dbReference>
<dbReference type="Proteomes" id="UP000321954">
    <property type="component" value="Chromosome"/>
</dbReference>
<name>A0A5B8YEZ3_9FLAO</name>
<dbReference type="CDD" id="cd00761">
    <property type="entry name" value="Glyco_tranf_GTA_type"/>
    <property type="match status" value="1"/>
</dbReference>
<gene>
    <name evidence="2" type="ORF">FK178_01845</name>
</gene>
<evidence type="ECO:0000259" key="1">
    <source>
        <dbReference type="Pfam" id="PF00535"/>
    </source>
</evidence>
<keyword evidence="2" id="KW-0808">Transferase</keyword>
<dbReference type="AlphaFoldDB" id="A0A5B8YEZ3"/>
<dbReference type="SUPFAM" id="SSF53448">
    <property type="entry name" value="Nucleotide-diphospho-sugar transferases"/>
    <property type="match status" value="1"/>
</dbReference>
<sequence length="281" mass="32792">MRNSKITLIIPTFNRESTIVNSVKSIKAQDFDNWELIVVDDGSQDGTRKILKPFLSDKRIRYYYQENQGVSSARNTGANLATGDYLIFLDSDDVFYPNLLSTLQQHKYFNFDIICWEVVRKIDQKERIERPVVLDGTYNNIKAIFLAGSICFKKTTFFRAGGYDPKMTFSENYELGIRVSHLENLKIKLIETPLLKYEVETSKRISNSLPNRLSSHIYQYKKHKILYGRNKKAGAEMKYLIGYVLEKSNKKYAALQHYKSAWLTYPLNFKAFIKILILKKF</sequence>
<dbReference type="InterPro" id="IPR001173">
    <property type="entry name" value="Glyco_trans_2-like"/>
</dbReference>
<keyword evidence="3" id="KW-1185">Reference proteome</keyword>
<evidence type="ECO:0000313" key="2">
    <source>
        <dbReference type="EMBL" id="QED36532.1"/>
    </source>
</evidence>